<evidence type="ECO:0000313" key="2">
    <source>
        <dbReference type="Proteomes" id="UP000609879"/>
    </source>
</evidence>
<dbReference type="Proteomes" id="UP000609879">
    <property type="component" value="Unassembled WGS sequence"/>
</dbReference>
<evidence type="ECO:0000313" key="1">
    <source>
        <dbReference type="EMBL" id="GID78300.1"/>
    </source>
</evidence>
<reference evidence="1 2" key="1">
    <citation type="submission" date="2021-01" db="EMBL/GenBank/DDBJ databases">
        <title>Whole genome shotgun sequence of Actinoplanes deccanensis NBRC 13994.</title>
        <authorList>
            <person name="Komaki H."/>
            <person name="Tamura T."/>
        </authorList>
    </citation>
    <scope>NUCLEOTIDE SEQUENCE [LARGE SCALE GENOMIC DNA]</scope>
    <source>
        <strain evidence="1 2">NBRC 13994</strain>
    </source>
</reference>
<gene>
    <name evidence="1" type="ORF">Ade02nite_69410</name>
</gene>
<organism evidence="1 2">
    <name type="scientific">Paractinoplanes deccanensis</name>
    <dbReference type="NCBI Taxonomy" id="113561"/>
    <lineage>
        <taxon>Bacteria</taxon>
        <taxon>Bacillati</taxon>
        <taxon>Actinomycetota</taxon>
        <taxon>Actinomycetes</taxon>
        <taxon>Micromonosporales</taxon>
        <taxon>Micromonosporaceae</taxon>
        <taxon>Paractinoplanes</taxon>
    </lineage>
</organism>
<protein>
    <recommendedName>
        <fullName evidence="3">SGNH/GDSL hydrolase family protein</fullName>
    </recommendedName>
</protein>
<keyword evidence="2" id="KW-1185">Reference proteome</keyword>
<name>A0ABQ3YET4_9ACTN</name>
<evidence type="ECO:0008006" key="3">
    <source>
        <dbReference type="Google" id="ProtNLM"/>
    </source>
</evidence>
<dbReference type="EMBL" id="BOMI01000145">
    <property type="protein sequence ID" value="GID78300.1"/>
    <property type="molecule type" value="Genomic_DNA"/>
</dbReference>
<sequence>MGVWVTLAMGDSISSVGAHAIAPLTARYPRGRIDLLTPSSHVRVVYGETVGGAVV</sequence>
<comment type="caution">
    <text evidence="1">The sequence shown here is derived from an EMBL/GenBank/DDBJ whole genome shotgun (WGS) entry which is preliminary data.</text>
</comment>
<accession>A0ABQ3YET4</accession>
<proteinExistence type="predicted"/>